<dbReference type="RefSeq" id="WP_280142661.1">
    <property type="nucleotide sequence ID" value="NZ_FOPM01000009.1"/>
</dbReference>
<gene>
    <name evidence="1" type="ORF">SAMN05192565_109142</name>
</gene>
<accession>A0A1I2UBA4</accession>
<proteinExistence type="predicted"/>
<evidence type="ECO:0000313" key="1">
    <source>
        <dbReference type="EMBL" id="SFG74303.1"/>
    </source>
</evidence>
<dbReference type="EMBL" id="FOPM01000009">
    <property type="protein sequence ID" value="SFG74303.1"/>
    <property type="molecule type" value="Genomic_DNA"/>
</dbReference>
<name>A0A1I2UBA4_9HYPH</name>
<reference evidence="2" key="1">
    <citation type="submission" date="2016-10" db="EMBL/GenBank/DDBJ databases">
        <authorList>
            <person name="Varghese N."/>
            <person name="Submissions S."/>
        </authorList>
    </citation>
    <scope>NUCLEOTIDE SEQUENCE [LARGE SCALE GENOMIC DNA]</scope>
    <source>
        <strain evidence="2">Gh-105</strain>
    </source>
</reference>
<keyword evidence="2" id="KW-1185">Reference proteome</keyword>
<dbReference type="Proteomes" id="UP000199229">
    <property type="component" value="Unassembled WGS sequence"/>
</dbReference>
<protein>
    <submittedName>
        <fullName evidence="1">Uncharacterized protein</fullName>
    </submittedName>
</protein>
<dbReference type="AlphaFoldDB" id="A0A1I2UBA4"/>
<organism evidence="1 2">
    <name type="scientific">Methylobacterium gossipiicola</name>
    <dbReference type="NCBI Taxonomy" id="582675"/>
    <lineage>
        <taxon>Bacteria</taxon>
        <taxon>Pseudomonadati</taxon>
        <taxon>Pseudomonadota</taxon>
        <taxon>Alphaproteobacteria</taxon>
        <taxon>Hyphomicrobiales</taxon>
        <taxon>Methylobacteriaceae</taxon>
        <taxon>Methylobacterium</taxon>
    </lineage>
</organism>
<evidence type="ECO:0000313" key="2">
    <source>
        <dbReference type="Proteomes" id="UP000199229"/>
    </source>
</evidence>
<sequence length="42" mass="4484">MIKTLSVVLTVLLVLALAGVARLMLLPFRGLRALGRRHTAAA</sequence>